<dbReference type="InterPro" id="IPR006677">
    <property type="entry name" value="tRNA_intron_Endonuc_cat-like"/>
</dbReference>
<name>A0A5E4QVA7_9NEOP</name>
<evidence type="ECO:0000256" key="1">
    <source>
        <dbReference type="ARBA" id="ARBA00008078"/>
    </source>
</evidence>
<proteinExistence type="inferred from homology"/>
<dbReference type="Gene3D" id="3.40.1350.10">
    <property type="match status" value="2"/>
</dbReference>
<keyword evidence="8" id="KW-1185">Reference proteome</keyword>
<dbReference type="Proteomes" id="UP000324832">
    <property type="component" value="Unassembled WGS sequence"/>
</dbReference>
<reference evidence="7 8" key="1">
    <citation type="submission" date="2017-07" db="EMBL/GenBank/DDBJ databases">
        <authorList>
            <person name="Talla V."/>
            <person name="Backstrom N."/>
        </authorList>
    </citation>
    <scope>NUCLEOTIDE SEQUENCE [LARGE SCALE GENOMIC DNA]</scope>
</reference>
<dbReference type="EMBL" id="FZQP02005221">
    <property type="protein sequence ID" value="VVD01168.1"/>
    <property type="molecule type" value="Genomic_DNA"/>
</dbReference>
<dbReference type="CDD" id="cd22363">
    <property type="entry name" value="tRNA-intron_lyase_C"/>
    <property type="match status" value="1"/>
</dbReference>
<evidence type="ECO:0000313" key="7">
    <source>
        <dbReference type="EMBL" id="VVD01168.1"/>
    </source>
</evidence>
<dbReference type="PANTHER" id="PTHR21227:SF0">
    <property type="entry name" value="TRNA-SPLICING ENDONUCLEASE SUBUNIT SEN2"/>
    <property type="match status" value="1"/>
</dbReference>
<dbReference type="GO" id="GO:0000214">
    <property type="term" value="C:tRNA-intron endonuclease complex"/>
    <property type="evidence" value="ECO:0007669"/>
    <property type="project" value="UniProtKB-UniRule"/>
</dbReference>
<feature type="active site" evidence="5">
    <location>
        <position position="312"/>
    </location>
</feature>
<sequence>MEIKINSSTVIVVYKQKIKNIVHMDVDTSIQFPLASSNRIVFTGHFNGYGVEINSIEEMAMLYHMGYFGKGTKSRSRPKVIKSHGCPVIMRKRQYGKRQFWSKKFKNIHEANNADEFLHKINVLSKKIIKDHSKELKKDIIDLISSDEDCNSDSRRNGYKSCMDSDNEAADIVVIVPNSDSEGDDYFEKFEMKSCLNIIKCEEKLALTTQEAFFLLYSIGCLKIVNNGKFLEVNECWNLFLTGDCHFVEKYVVYHYYRSKGYIVKPGIKFGGDYCKITHDFSCINICKWLFSILSRINEGTVIYRDGPGINHADFIVVIKFEQEPQNWLWTLGLVRMAASTLKEIIIIEVCKPVEEDIILPKDLCKYTVKELVLSRNSTQIINDSEG</sequence>
<keyword evidence="3 4" id="KW-0456">Lyase</keyword>
<dbReference type="EC" id="4.6.1.16" evidence="4"/>
<keyword evidence="2 4" id="KW-0819">tRNA processing</keyword>
<accession>A0A5E4QVA7</accession>
<dbReference type="GO" id="GO:0003676">
    <property type="term" value="F:nucleic acid binding"/>
    <property type="evidence" value="ECO:0007669"/>
    <property type="project" value="InterPro"/>
</dbReference>
<dbReference type="SUPFAM" id="SSF53032">
    <property type="entry name" value="tRNA-intron endonuclease catalytic domain-like"/>
    <property type="match status" value="2"/>
</dbReference>
<evidence type="ECO:0000256" key="3">
    <source>
        <dbReference type="ARBA" id="ARBA00023239"/>
    </source>
</evidence>
<organism evidence="7 8">
    <name type="scientific">Leptidea sinapis</name>
    <dbReference type="NCBI Taxonomy" id="189913"/>
    <lineage>
        <taxon>Eukaryota</taxon>
        <taxon>Metazoa</taxon>
        <taxon>Ecdysozoa</taxon>
        <taxon>Arthropoda</taxon>
        <taxon>Hexapoda</taxon>
        <taxon>Insecta</taxon>
        <taxon>Pterygota</taxon>
        <taxon>Neoptera</taxon>
        <taxon>Endopterygota</taxon>
        <taxon>Lepidoptera</taxon>
        <taxon>Glossata</taxon>
        <taxon>Ditrysia</taxon>
        <taxon>Papilionoidea</taxon>
        <taxon>Pieridae</taxon>
        <taxon>Dismorphiinae</taxon>
        <taxon>Leptidea</taxon>
    </lineage>
</organism>
<protein>
    <recommendedName>
        <fullName evidence="4">tRNA-splicing endonuclease subunit Sen2</fullName>
        <ecNumber evidence="4">4.6.1.16</ecNumber>
    </recommendedName>
</protein>
<feature type="active site" evidence="5">
    <location>
        <position position="304"/>
    </location>
</feature>
<dbReference type="AlphaFoldDB" id="A0A5E4QVA7"/>
<feature type="domain" description="tRNA intron endonuclease catalytic" evidence="6">
    <location>
        <begin position="247"/>
        <end position="275"/>
    </location>
</feature>
<dbReference type="PIRSF" id="PIRSF011789">
    <property type="entry name" value="tRNA_splic_SEN2"/>
    <property type="match status" value="1"/>
</dbReference>
<evidence type="ECO:0000313" key="8">
    <source>
        <dbReference type="Proteomes" id="UP000324832"/>
    </source>
</evidence>
<dbReference type="InterPro" id="IPR016589">
    <property type="entry name" value="tRNA_splic_SEN2"/>
</dbReference>
<gene>
    <name evidence="7" type="ORF">LSINAPIS_LOCUS11648</name>
</gene>
<dbReference type="Pfam" id="PF01974">
    <property type="entry name" value="tRNA_int_endo"/>
    <property type="match status" value="1"/>
</dbReference>
<comment type="function">
    <text evidence="4">Constitutes one of the two catalytic subunit of the tRNA-splicing endonuclease complex, a complex responsible for identification and cleavage of the splice sites in pre-tRNA. It cleaves pre-tRNA at the 5'- and 3'-splice sites to release the intron. The products are an intron and two tRNA half-molecules bearing 2',3'-cyclic phosphate and 5'-OH termini. There are no conserved sequences at the splice sites, but the intron is invariably located at the same site in the gene, placing the splice sites an invariant distance from the constant structural features of the tRNA body.</text>
</comment>
<evidence type="ECO:0000256" key="5">
    <source>
        <dbReference type="PIRSR" id="PIRSR011789-1"/>
    </source>
</evidence>
<evidence type="ECO:0000256" key="4">
    <source>
        <dbReference type="PIRNR" id="PIRNR011789"/>
    </source>
</evidence>
<comment type="similarity">
    <text evidence="1 4">Belongs to the tRNA-intron endonuclease family.</text>
</comment>
<dbReference type="InterPro" id="IPR011856">
    <property type="entry name" value="tRNA_endonuc-like_dom_sf"/>
</dbReference>
<dbReference type="GO" id="GO:0000379">
    <property type="term" value="P:tRNA-type intron splice site recognition and cleavage"/>
    <property type="evidence" value="ECO:0007669"/>
    <property type="project" value="TreeGrafter"/>
</dbReference>
<dbReference type="GO" id="GO:0000213">
    <property type="term" value="F:tRNA-intron lyase activity"/>
    <property type="evidence" value="ECO:0007669"/>
    <property type="project" value="UniProtKB-UniRule"/>
</dbReference>
<evidence type="ECO:0000256" key="2">
    <source>
        <dbReference type="ARBA" id="ARBA00022694"/>
    </source>
</evidence>
<feature type="active site" evidence="5">
    <location>
        <position position="343"/>
    </location>
</feature>
<dbReference type="InterPro" id="IPR006676">
    <property type="entry name" value="tRNA_splic"/>
</dbReference>
<dbReference type="GO" id="GO:0005737">
    <property type="term" value="C:cytoplasm"/>
    <property type="evidence" value="ECO:0007669"/>
    <property type="project" value="TreeGrafter"/>
</dbReference>
<dbReference type="InterPro" id="IPR036167">
    <property type="entry name" value="tRNA_intron_Endo_cat-like_sf"/>
</dbReference>
<evidence type="ECO:0000259" key="6">
    <source>
        <dbReference type="Pfam" id="PF01974"/>
    </source>
</evidence>
<dbReference type="PANTHER" id="PTHR21227">
    <property type="entry name" value="TRNA-SPLICING ENDONUCLEASE SUBUNIT SEN2"/>
    <property type="match status" value="1"/>
</dbReference>